<dbReference type="PANTHER" id="PTHR43133">
    <property type="entry name" value="RNA POLYMERASE ECF-TYPE SIGMA FACTO"/>
    <property type="match status" value="1"/>
</dbReference>
<dbReference type="SUPFAM" id="SSF88946">
    <property type="entry name" value="Sigma2 domain of RNA polymerase sigma factors"/>
    <property type="match status" value="1"/>
</dbReference>
<evidence type="ECO:0000256" key="4">
    <source>
        <dbReference type="ARBA" id="ARBA00023163"/>
    </source>
</evidence>
<dbReference type="OrthoDB" id="9150024at2"/>
<dbReference type="EMBL" id="QLLL01000002">
    <property type="protein sequence ID" value="RAJ08799.1"/>
    <property type="molecule type" value="Genomic_DNA"/>
</dbReference>
<keyword evidence="4" id="KW-0804">Transcription</keyword>
<organism evidence="7 8">
    <name type="scientific">Chitinophaga skermanii</name>
    <dbReference type="NCBI Taxonomy" id="331697"/>
    <lineage>
        <taxon>Bacteria</taxon>
        <taxon>Pseudomonadati</taxon>
        <taxon>Bacteroidota</taxon>
        <taxon>Chitinophagia</taxon>
        <taxon>Chitinophagales</taxon>
        <taxon>Chitinophagaceae</taxon>
        <taxon>Chitinophaga</taxon>
    </lineage>
</organism>
<evidence type="ECO:0000256" key="2">
    <source>
        <dbReference type="ARBA" id="ARBA00023015"/>
    </source>
</evidence>
<dbReference type="PANTHER" id="PTHR43133:SF46">
    <property type="entry name" value="RNA POLYMERASE SIGMA-70 FACTOR ECF SUBFAMILY"/>
    <property type="match status" value="1"/>
</dbReference>
<comment type="caution">
    <text evidence="7">The sequence shown here is derived from an EMBL/GenBank/DDBJ whole genome shotgun (WGS) entry which is preliminary data.</text>
</comment>
<comment type="similarity">
    <text evidence="1">Belongs to the sigma-70 factor family. ECF subfamily.</text>
</comment>
<proteinExistence type="inferred from homology"/>
<evidence type="ECO:0000256" key="3">
    <source>
        <dbReference type="ARBA" id="ARBA00023082"/>
    </source>
</evidence>
<dbReference type="GO" id="GO:0016987">
    <property type="term" value="F:sigma factor activity"/>
    <property type="evidence" value="ECO:0007669"/>
    <property type="project" value="UniProtKB-KW"/>
</dbReference>
<dbReference type="InterPro" id="IPR039425">
    <property type="entry name" value="RNA_pol_sigma-70-like"/>
</dbReference>
<dbReference type="NCBIfam" id="TIGR02937">
    <property type="entry name" value="sigma70-ECF"/>
    <property type="match status" value="1"/>
</dbReference>
<evidence type="ECO:0000256" key="1">
    <source>
        <dbReference type="ARBA" id="ARBA00010641"/>
    </source>
</evidence>
<dbReference type="InterPro" id="IPR007627">
    <property type="entry name" value="RNA_pol_sigma70_r2"/>
</dbReference>
<evidence type="ECO:0000259" key="6">
    <source>
        <dbReference type="Pfam" id="PF08281"/>
    </source>
</evidence>
<evidence type="ECO:0000259" key="5">
    <source>
        <dbReference type="Pfam" id="PF04542"/>
    </source>
</evidence>
<evidence type="ECO:0000313" key="7">
    <source>
        <dbReference type="EMBL" id="RAJ08799.1"/>
    </source>
</evidence>
<dbReference type="AlphaFoldDB" id="A0A327QW24"/>
<accession>A0A327QW24</accession>
<dbReference type="Gene3D" id="1.10.10.10">
    <property type="entry name" value="Winged helix-like DNA-binding domain superfamily/Winged helix DNA-binding domain"/>
    <property type="match status" value="1"/>
</dbReference>
<dbReference type="SUPFAM" id="SSF88659">
    <property type="entry name" value="Sigma3 and sigma4 domains of RNA polymerase sigma factors"/>
    <property type="match status" value="1"/>
</dbReference>
<feature type="domain" description="RNA polymerase sigma-70 region 2" evidence="5">
    <location>
        <begin position="26"/>
        <end position="92"/>
    </location>
</feature>
<keyword evidence="2" id="KW-0805">Transcription regulation</keyword>
<dbReference type="InterPro" id="IPR036388">
    <property type="entry name" value="WH-like_DNA-bd_sf"/>
</dbReference>
<dbReference type="GO" id="GO:0003677">
    <property type="term" value="F:DNA binding"/>
    <property type="evidence" value="ECO:0007669"/>
    <property type="project" value="InterPro"/>
</dbReference>
<dbReference type="Gene3D" id="1.10.1740.10">
    <property type="match status" value="1"/>
</dbReference>
<dbReference type="Pfam" id="PF08281">
    <property type="entry name" value="Sigma70_r4_2"/>
    <property type="match status" value="1"/>
</dbReference>
<protein>
    <submittedName>
        <fullName evidence="7">RNA polymerase sigma factor (Sigma-70 family)</fullName>
    </submittedName>
</protein>
<sequence length="208" mass="24080">MDSSSTPDSTLWAHLLGGDSNAFATIYDRYFDRLYEYAMRLHPEEDVVKDVLQELFIKLWTNRDNLSTTVDVRPYLFVSLRGTLYNRLRPRRNVTVVSLDQDEHDFIAHFSSSSEQNLINREQDQAQQQKLLQALNQLNPRQKEMIYLRYFEELDYEQIADVLNISVKGAYKLSARALKNLRDILGVSTGVLIVMLAAYKPLLKTCAV</sequence>
<dbReference type="InterPro" id="IPR013324">
    <property type="entry name" value="RNA_pol_sigma_r3/r4-like"/>
</dbReference>
<dbReference type="Proteomes" id="UP000249547">
    <property type="component" value="Unassembled WGS sequence"/>
</dbReference>
<dbReference type="InterPro" id="IPR013325">
    <property type="entry name" value="RNA_pol_sigma_r2"/>
</dbReference>
<feature type="domain" description="RNA polymerase sigma factor 70 region 4 type 2" evidence="6">
    <location>
        <begin position="129"/>
        <end position="181"/>
    </location>
</feature>
<dbReference type="InterPro" id="IPR014284">
    <property type="entry name" value="RNA_pol_sigma-70_dom"/>
</dbReference>
<dbReference type="Pfam" id="PF04542">
    <property type="entry name" value="Sigma70_r2"/>
    <property type="match status" value="1"/>
</dbReference>
<dbReference type="CDD" id="cd06171">
    <property type="entry name" value="Sigma70_r4"/>
    <property type="match status" value="1"/>
</dbReference>
<reference evidence="7 8" key="1">
    <citation type="submission" date="2018-06" db="EMBL/GenBank/DDBJ databases">
        <title>Genomic Encyclopedia of Archaeal and Bacterial Type Strains, Phase II (KMG-II): from individual species to whole genera.</title>
        <authorList>
            <person name="Goeker M."/>
        </authorList>
    </citation>
    <scope>NUCLEOTIDE SEQUENCE [LARGE SCALE GENOMIC DNA]</scope>
    <source>
        <strain evidence="7 8">DSM 23857</strain>
    </source>
</reference>
<name>A0A327QW24_9BACT</name>
<evidence type="ECO:0000313" key="8">
    <source>
        <dbReference type="Proteomes" id="UP000249547"/>
    </source>
</evidence>
<keyword evidence="3" id="KW-0731">Sigma factor</keyword>
<dbReference type="InterPro" id="IPR013249">
    <property type="entry name" value="RNA_pol_sigma70_r4_t2"/>
</dbReference>
<dbReference type="RefSeq" id="WP_111596904.1">
    <property type="nucleotide sequence ID" value="NZ_QLLL01000002.1"/>
</dbReference>
<dbReference type="GO" id="GO:0006352">
    <property type="term" value="P:DNA-templated transcription initiation"/>
    <property type="evidence" value="ECO:0007669"/>
    <property type="project" value="InterPro"/>
</dbReference>
<keyword evidence="8" id="KW-1185">Reference proteome</keyword>
<gene>
    <name evidence="7" type="ORF">LX64_01453</name>
</gene>